<keyword evidence="5 10" id="KW-0328">Glycosyltransferase</keyword>
<dbReference type="STRING" id="4846.A0A367KB70"/>
<evidence type="ECO:0000256" key="5">
    <source>
        <dbReference type="ARBA" id="ARBA00022676"/>
    </source>
</evidence>
<dbReference type="FunFam" id="3.40.50.2000:FF:000003">
    <property type="entry name" value="Alpha-1,4 glucan phosphorylase"/>
    <property type="match status" value="1"/>
</dbReference>
<dbReference type="CDD" id="cd04300">
    <property type="entry name" value="GT35_Glycogen_Phosphorylase"/>
    <property type="match status" value="1"/>
</dbReference>
<dbReference type="InterPro" id="IPR035090">
    <property type="entry name" value="Pyridoxal_P_attach_site"/>
</dbReference>
<dbReference type="SUPFAM" id="SSF53756">
    <property type="entry name" value="UDP-Glycosyltransferase/glycogen phosphorylase"/>
    <property type="match status" value="1"/>
</dbReference>
<dbReference type="GO" id="GO:0030170">
    <property type="term" value="F:pyridoxal phosphate binding"/>
    <property type="evidence" value="ECO:0007669"/>
    <property type="project" value="InterPro"/>
</dbReference>
<dbReference type="Gene3D" id="3.40.50.2000">
    <property type="entry name" value="Glycogen Phosphorylase B"/>
    <property type="match status" value="2"/>
</dbReference>
<evidence type="ECO:0000256" key="6">
    <source>
        <dbReference type="ARBA" id="ARBA00022679"/>
    </source>
</evidence>
<dbReference type="PROSITE" id="PS00102">
    <property type="entry name" value="PHOSPHORYLASE"/>
    <property type="match status" value="1"/>
</dbReference>
<comment type="caution">
    <text evidence="11">The sequence shown here is derived from an EMBL/GenBank/DDBJ whole genome shotgun (WGS) entry which is preliminary data.</text>
</comment>
<keyword evidence="7 9" id="KW-0663">Pyridoxal phosphate</keyword>
<evidence type="ECO:0000256" key="1">
    <source>
        <dbReference type="ARBA" id="ARBA00001275"/>
    </source>
</evidence>
<comment type="catalytic activity">
    <reaction evidence="1 10">
        <text>[(1-&gt;4)-alpha-D-glucosyl](n) + phosphate = [(1-&gt;4)-alpha-D-glucosyl](n-1) + alpha-D-glucose 1-phosphate</text>
        <dbReference type="Rhea" id="RHEA:41732"/>
        <dbReference type="Rhea" id="RHEA-COMP:9584"/>
        <dbReference type="Rhea" id="RHEA-COMP:9586"/>
        <dbReference type="ChEBI" id="CHEBI:15444"/>
        <dbReference type="ChEBI" id="CHEBI:43474"/>
        <dbReference type="ChEBI" id="CHEBI:58601"/>
        <dbReference type="EC" id="2.4.1.1"/>
    </reaction>
</comment>
<protein>
    <recommendedName>
        <fullName evidence="10">Alpha-1,4 glucan phosphorylase</fullName>
        <ecNumber evidence="10">2.4.1.1</ecNumber>
    </recommendedName>
</protein>
<evidence type="ECO:0000256" key="3">
    <source>
        <dbReference type="ARBA" id="ARBA00006047"/>
    </source>
</evidence>
<keyword evidence="6 10" id="KW-0808">Transferase</keyword>
<dbReference type="Proteomes" id="UP000253551">
    <property type="component" value="Unassembled WGS sequence"/>
</dbReference>
<dbReference type="NCBIfam" id="TIGR02093">
    <property type="entry name" value="P_ylase"/>
    <property type="match status" value="1"/>
</dbReference>
<dbReference type="GO" id="GO:0008184">
    <property type="term" value="F:glycogen phosphorylase activity"/>
    <property type="evidence" value="ECO:0007669"/>
    <property type="project" value="InterPro"/>
</dbReference>
<dbReference type="EC" id="2.4.1.1" evidence="10"/>
<organism evidence="11 12">
    <name type="scientific">Rhizopus stolonifer</name>
    <name type="common">Rhizopus nigricans</name>
    <dbReference type="NCBI Taxonomy" id="4846"/>
    <lineage>
        <taxon>Eukaryota</taxon>
        <taxon>Fungi</taxon>
        <taxon>Fungi incertae sedis</taxon>
        <taxon>Mucoromycota</taxon>
        <taxon>Mucoromycotina</taxon>
        <taxon>Mucoromycetes</taxon>
        <taxon>Mucorales</taxon>
        <taxon>Mucorineae</taxon>
        <taxon>Rhizopodaceae</taxon>
        <taxon>Rhizopus</taxon>
    </lineage>
</organism>
<keyword evidence="8 10" id="KW-0119">Carbohydrate metabolism</keyword>
<dbReference type="PANTHER" id="PTHR11468:SF3">
    <property type="entry name" value="GLYCOGEN PHOSPHORYLASE, LIVER FORM"/>
    <property type="match status" value="1"/>
</dbReference>
<comment type="cofactor">
    <cofactor evidence="2 10">
        <name>pyridoxal 5'-phosphate</name>
        <dbReference type="ChEBI" id="CHEBI:597326"/>
    </cofactor>
</comment>
<evidence type="ECO:0000256" key="10">
    <source>
        <dbReference type="RuleBase" id="RU000587"/>
    </source>
</evidence>
<dbReference type="InterPro" id="IPR000811">
    <property type="entry name" value="Glyco_trans_35"/>
</dbReference>
<reference evidence="11 12" key="1">
    <citation type="journal article" date="2018" name="G3 (Bethesda)">
        <title>Phylogenetic and Phylogenomic Definition of Rhizopus Species.</title>
        <authorList>
            <person name="Gryganskyi A.P."/>
            <person name="Golan J."/>
            <person name="Dolatabadi S."/>
            <person name="Mondo S."/>
            <person name="Robb S."/>
            <person name="Idnurm A."/>
            <person name="Muszewska A."/>
            <person name="Steczkiewicz K."/>
            <person name="Masonjones S."/>
            <person name="Liao H.L."/>
            <person name="Gajdeczka M.T."/>
            <person name="Anike F."/>
            <person name="Vuek A."/>
            <person name="Anishchenko I.M."/>
            <person name="Voigt K."/>
            <person name="de Hoog G.S."/>
            <person name="Smith M.E."/>
            <person name="Heitman J."/>
            <person name="Vilgalys R."/>
            <person name="Stajich J.E."/>
        </authorList>
    </citation>
    <scope>NUCLEOTIDE SEQUENCE [LARGE SCALE GENOMIC DNA]</scope>
    <source>
        <strain evidence="11 12">LSU 92-RS-03</strain>
    </source>
</reference>
<evidence type="ECO:0000313" key="11">
    <source>
        <dbReference type="EMBL" id="RCH99493.1"/>
    </source>
</evidence>
<accession>A0A367KB70</accession>
<dbReference type="GO" id="GO:0005980">
    <property type="term" value="P:glycogen catabolic process"/>
    <property type="evidence" value="ECO:0007669"/>
    <property type="project" value="TreeGrafter"/>
</dbReference>
<evidence type="ECO:0000256" key="7">
    <source>
        <dbReference type="ARBA" id="ARBA00022898"/>
    </source>
</evidence>
<feature type="modified residue" description="N6-(pyridoxal phosphate)lysine" evidence="9">
    <location>
        <position position="724"/>
    </location>
</feature>
<dbReference type="PANTHER" id="PTHR11468">
    <property type="entry name" value="GLYCOGEN PHOSPHORYLASE"/>
    <property type="match status" value="1"/>
</dbReference>
<keyword evidence="12" id="KW-1185">Reference proteome</keyword>
<comment type="similarity">
    <text evidence="3 10">Belongs to the glycogen phosphorylase family.</text>
</comment>
<dbReference type="FunFam" id="3.40.50.2000:FF:000002">
    <property type="entry name" value="Alpha-1,4 glucan phosphorylase"/>
    <property type="match status" value="1"/>
</dbReference>
<proteinExistence type="inferred from homology"/>
<dbReference type="PIRSF" id="PIRSF000460">
    <property type="entry name" value="Pprylas_GlgP"/>
    <property type="match status" value="1"/>
</dbReference>
<dbReference type="EMBL" id="PJQM01001944">
    <property type="protein sequence ID" value="RCH99493.1"/>
    <property type="molecule type" value="Genomic_DNA"/>
</dbReference>
<dbReference type="GO" id="GO:0005737">
    <property type="term" value="C:cytoplasm"/>
    <property type="evidence" value="ECO:0007669"/>
    <property type="project" value="TreeGrafter"/>
</dbReference>
<dbReference type="InterPro" id="IPR011833">
    <property type="entry name" value="Glycg_phsphrylas"/>
</dbReference>
<dbReference type="Pfam" id="PF00343">
    <property type="entry name" value="Phosphorylase"/>
    <property type="match status" value="1"/>
</dbReference>
<keyword evidence="4" id="KW-0021">Allosteric enzyme</keyword>
<evidence type="ECO:0000256" key="9">
    <source>
        <dbReference type="PIRSR" id="PIRSR000460-1"/>
    </source>
</evidence>
<evidence type="ECO:0000256" key="2">
    <source>
        <dbReference type="ARBA" id="ARBA00001933"/>
    </source>
</evidence>
<evidence type="ECO:0000313" key="12">
    <source>
        <dbReference type="Proteomes" id="UP000253551"/>
    </source>
</evidence>
<comment type="function">
    <text evidence="10">Allosteric enzyme that catalyzes the rate-limiting step in glycogen catabolism, the phosphorolytic cleavage of glycogen to produce glucose-1-phosphate, and plays a central role in maintaining cellular and organismal glucose homeostasis.</text>
</comment>
<name>A0A367KB70_RHIST</name>
<evidence type="ECO:0000256" key="8">
    <source>
        <dbReference type="ARBA" id="ARBA00023277"/>
    </source>
</evidence>
<sequence length="874" mass="99765">MNEQENNRPRRLSMPKLTRRLTNVVIHVDGAPAEPVTPASVPSHSFDHVLEEQVVSKWKKHIQKEKNDIETIESDIVHHTITTLCRGVYNVDDWAMYQATAHSVRDRLLEDWNTTQEALHQENPKRCYYLSMEFLIGRALDNALNSLHAKENYNQSVQNLGFKMEDLLSKEKDAALGNGGLGRLAACYMDSAATQDYPTWGYGLRYQYGIFKQIIKDGHQTEVPDYWLNFDNPWEFPRTDVRYDVRFGGYVATMVNEAGQTRMSWEGGDQVQAMAYDVPIPGFNTSSCGNIRLWASKPLNTFDFESFNAGDYDRSVSEQNNAQNLTSVLYPNDNHLVGKELRLKQEYFFVCASLQDIIRRFKQSKQAWQEFPNKVAIQMNDTHPTLAVPELQRILVDLEGLSWDDAWQIVTRTFGFTNHTVLPEALECWSVPMMEKILPRHMQIIYDINLFFLQKVEQVYLGDRELLKRISIIEESSPQQVRMAYLAVVGSHKVNGVAALHSDLIRRHLFQDFVKYFGPDKFINITNGITPRRWLYQANPLLRHLITQTLGSEDWVTRLDLLASLKKKADEQDFQGSWADVKLKNKKRLAEWIQSNLSITVNPEALFDIQVKRIHEYKRQLMNILSVIYRYNQLKSGSLEEAVPRVVIFGGKAAPGYYIAKLVIKLIHSVAKVVNNDTSIHDLLKVVFIPDYNVSMAEIIVPASDLSQHISTAGTEASGTSNMKFVLNGGLILGTVDGANIEIRDEIGEENIFMFGTLADQVDDIRHQQKYHGLMLDEQLQSVIEAIQSGEFGDPSIFAPLINTIMYGGDYYLISVDFGAYLKANKKVDETFLNKAEWNKKSIMCTAGMGFFSSDRAIAEYADKVWNVKQVSFK</sequence>
<gene>
    <name evidence="11" type="primary">GPH1_3</name>
    <name evidence="11" type="ORF">CU098_009473</name>
</gene>
<dbReference type="OrthoDB" id="9215500at2759"/>
<evidence type="ECO:0000256" key="4">
    <source>
        <dbReference type="ARBA" id="ARBA00022533"/>
    </source>
</evidence>
<dbReference type="AlphaFoldDB" id="A0A367KB70"/>